<dbReference type="Proteomes" id="UP000295830">
    <property type="component" value="Unassembled WGS sequence"/>
</dbReference>
<evidence type="ECO:0000256" key="2">
    <source>
        <dbReference type="SAM" id="SignalP"/>
    </source>
</evidence>
<dbReference type="RefSeq" id="WP_133735920.1">
    <property type="nucleotide sequence ID" value="NZ_SOAX01000003.1"/>
</dbReference>
<dbReference type="Pfam" id="PF19657">
    <property type="entry name" value="DUF6160"/>
    <property type="match status" value="1"/>
</dbReference>
<reference evidence="4 5" key="1">
    <citation type="submission" date="2019-03" db="EMBL/GenBank/DDBJ databases">
        <title>Genomic Encyclopedia of Type Strains, Phase IV (KMG-IV): sequencing the most valuable type-strain genomes for metagenomic binning, comparative biology and taxonomic classification.</title>
        <authorList>
            <person name="Goeker M."/>
        </authorList>
    </citation>
    <scope>NUCLEOTIDE SEQUENCE [LARGE SCALE GENOMIC DNA]</scope>
    <source>
        <strain evidence="4 5">DSM 15505</strain>
    </source>
</reference>
<protein>
    <recommendedName>
        <fullName evidence="3">DUF6160 domain-containing protein</fullName>
    </recommendedName>
</protein>
<evidence type="ECO:0000313" key="5">
    <source>
        <dbReference type="Proteomes" id="UP000295830"/>
    </source>
</evidence>
<accession>A0A4R7JTE5</accession>
<evidence type="ECO:0000259" key="3">
    <source>
        <dbReference type="Pfam" id="PF19657"/>
    </source>
</evidence>
<dbReference type="OrthoDB" id="6180023at2"/>
<name>A0A4R7JTE5_9GAMM</name>
<proteinExistence type="predicted"/>
<sequence length="320" mass="32731">MKGLNKLAFLTAVAATPFASQAMEPMSDAAMGDTTGQAGVTIELDANLSMDQIAYSQGENTGSFLVNNVDIGGIGGPFGDSLDLAINIDLVEDGQTPDDVKPGQNPRPIQRSGLNDGDALISLKNIKNDGSAPVDARIKIGEGDATDNSNNGNAFQLASSDGSNSATLISDLDMDVFLSQLDIIAKIEDLQGNTGTQGSLGIDVAFAIDQLDVSFDVASVSLEGMRMAGPGSMPNLQEPANIGTGGSVTNPAVASMDIGVGGAANPEVSEALNINLSTFEADIWMPTINVGNNTGGASIGSVAISQMVLTDTQMAVYGRD</sequence>
<gene>
    <name evidence="4" type="ORF">DES49_1656</name>
</gene>
<dbReference type="InterPro" id="IPR046158">
    <property type="entry name" value="DUF6160"/>
</dbReference>
<organism evidence="4 5">
    <name type="scientific">Halospina denitrificans</name>
    <dbReference type="NCBI Taxonomy" id="332522"/>
    <lineage>
        <taxon>Bacteria</taxon>
        <taxon>Pseudomonadati</taxon>
        <taxon>Pseudomonadota</taxon>
        <taxon>Gammaproteobacteria</taxon>
        <taxon>Halospina</taxon>
    </lineage>
</organism>
<keyword evidence="5" id="KW-1185">Reference proteome</keyword>
<dbReference type="EMBL" id="SOAX01000003">
    <property type="protein sequence ID" value="TDT41560.1"/>
    <property type="molecule type" value="Genomic_DNA"/>
</dbReference>
<evidence type="ECO:0000313" key="4">
    <source>
        <dbReference type="EMBL" id="TDT41560.1"/>
    </source>
</evidence>
<keyword evidence="2" id="KW-0732">Signal</keyword>
<evidence type="ECO:0000256" key="1">
    <source>
        <dbReference type="SAM" id="MobiDB-lite"/>
    </source>
</evidence>
<feature type="region of interest" description="Disordered" evidence="1">
    <location>
        <begin position="94"/>
        <end position="115"/>
    </location>
</feature>
<comment type="caution">
    <text evidence="4">The sequence shown here is derived from an EMBL/GenBank/DDBJ whole genome shotgun (WGS) entry which is preliminary data.</text>
</comment>
<feature type="domain" description="DUF6160" evidence="3">
    <location>
        <begin position="1"/>
        <end position="85"/>
    </location>
</feature>
<feature type="chain" id="PRO_5020219867" description="DUF6160 domain-containing protein" evidence="2">
    <location>
        <begin position="23"/>
        <end position="320"/>
    </location>
</feature>
<feature type="signal peptide" evidence="2">
    <location>
        <begin position="1"/>
        <end position="22"/>
    </location>
</feature>
<dbReference type="AlphaFoldDB" id="A0A4R7JTE5"/>